<sequence length="88" mass="9890">MNESKKKKFKIIDMEASVFEVVLHFIYNDTLPEIDKDADAVMTQHLLVAADRHLASPEALKSAMETDGFEHLLQSCPSVVKDIISTMI</sequence>
<evidence type="ECO:0000256" key="1">
    <source>
        <dbReference type="ARBA" id="ARBA00004906"/>
    </source>
</evidence>
<dbReference type="OrthoDB" id="681301at2759"/>
<reference evidence="4" key="1">
    <citation type="submission" date="2020-01" db="EMBL/GenBank/DDBJ databases">
        <title>Genome sequence of Kobresia littledalei, the first chromosome-level genome in the family Cyperaceae.</title>
        <authorList>
            <person name="Qu G."/>
        </authorList>
    </citation>
    <scope>NUCLEOTIDE SEQUENCE</scope>
    <source>
        <strain evidence="4">C.B.Clarke</strain>
        <tissue evidence="4">Leaf</tissue>
    </source>
</reference>
<evidence type="ECO:0000313" key="4">
    <source>
        <dbReference type="EMBL" id="KAF3326870.1"/>
    </source>
</evidence>
<dbReference type="EMBL" id="SWLB01000018">
    <property type="protein sequence ID" value="KAF3326870.1"/>
    <property type="molecule type" value="Genomic_DNA"/>
</dbReference>
<evidence type="ECO:0000256" key="2">
    <source>
        <dbReference type="ARBA" id="ARBA00010846"/>
    </source>
</evidence>
<comment type="similarity">
    <text evidence="2">Belongs to the Tdpoz family.</text>
</comment>
<dbReference type="GO" id="GO:0016567">
    <property type="term" value="P:protein ubiquitination"/>
    <property type="evidence" value="ECO:0007669"/>
    <property type="project" value="InterPro"/>
</dbReference>
<dbReference type="InterPro" id="IPR045005">
    <property type="entry name" value="BPM1-6"/>
</dbReference>
<evidence type="ECO:0000259" key="3">
    <source>
        <dbReference type="Pfam" id="PF24570"/>
    </source>
</evidence>
<dbReference type="InterPro" id="IPR056423">
    <property type="entry name" value="BACK_BPM_SPOP"/>
</dbReference>
<organism evidence="4 5">
    <name type="scientific">Carex littledalei</name>
    <dbReference type="NCBI Taxonomy" id="544730"/>
    <lineage>
        <taxon>Eukaryota</taxon>
        <taxon>Viridiplantae</taxon>
        <taxon>Streptophyta</taxon>
        <taxon>Embryophyta</taxon>
        <taxon>Tracheophyta</taxon>
        <taxon>Spermatophyta</taxon>
        <taxon>Magnoliopsida</taxon>
        <taxon>Liliopsida</taxon>
        <taxon>Poales</taxon>
        <taxon>Cyperaceae</taxon>
        <taxon>Cyperoideae</taxon>
        <taxon>Cariceae</taxon>
        <taxon>Carex</taxon>
        <taxon>Carex subgen. Euthyceras</taxon>
    </lineage>
</organism>
<gene>
    <name evidence="4" type="ORF">FCM35_KLT08500</name>
</gene>
<proteinExistence type="inferred from homology"/>
<protein>
    <submittedName>
        <fullName evidence="4">BTB/POZ and MATH domain-containing protein 2-like protein</fullName>
    </submittedName>
</protein>
<dbReference type="InterPro" id="IPR011333">
    <property type="entry name" value="SKP1/BTB/POZ_sf"/>
</dbReference>
<dbReference type="PANTHER" id="PTHR26379:SF187">
    <property type="entry name" value="OS07G0655300 PROTEIN"/>
    <property type="match status" value="1"/>
</dbReference>
<dbReference type="Gene3D" id="3.30.710.10">
    <property type="entry name" value="Potassium Channel Kv1.1, Chain A"/>
    <property type="match status" value="1"/>
</dbReference>
<keyword evidence="5" id="KW-1185">Reference proteome</keyword>
<feature type="domain" description="BPM/SPOP BACK" evidence="3">
    <location>
        <begin position="52"/>
        <end position="84"/>
    </location>
</feature>
<name>A0A833QJA2_9POAL</name>
<dbReference type="Pfam" id="PF24570">
    <property type="entry name" value="BACK_BPM_SPOP"/>
    <property type="match status" value="1"/>
</dbReference>
<accession>A0A833QJA2</accession>
<comment type="caution">
    <text evidence="4">The sequence shown here is derived from an EMBL/GenBank/DDBJ whole genome shotgun (WGS) entry which is preliminary data.</text>
</comment>
<comment type="pathway">
    <text evidence="1">Protein modification; protein ubiquitination.</text>
</comment>
<dbReference type="AlphaFoldDB" id="A0A833QJA2"/>
<dbReference type="PANTHER" id="PTHR26379">
    <property type="entry name" value="BTB/POZ AND MATH DOMAIN-CONTAINING PROTEIN 1"/>
    <property type="match status" value="1"/>
</dbReference>
<evidence type="ECO:0000313" key="5">
    <source>
        <dbReference type="Proteomes" id="UP000623129"/>
    </source>
</evidence>
<dbReference type="SUPFAM" id="SSF54695">
    <property type="entry name" value="POZ domain"/>
    <property type="match status" value="1"/>
</dbReference>
<dbReference type="Proteomes" id="UP000623129">
    <property type="component" value="Unassembled WGS sequence"/>
</dbReference>